<keyword evidence="3" id="KW-1185">Reference proteome</keyword>
<dbReference type="RefSeq" id="XP_038789074.1">
    <property type="nucleotide sequence ID" value="XM_038927796.1"/>
</dbReference>
<dbReference type="EMBL" id="JAAABM010000003">
    <property type="protein sequence ID" value="KAF7679001.1"/>
    <property type="molecule type" value="Genomic_DNA"/>
</dbReference>
<feature type="region of interest" description="Disordered" evidence="1">
    <location>
        <begin position="1"/>
        <end position="81"/>
    </location>
</feature>
<accession>A0A8H7EI95</accession>
<evidence type="ECO:0000256" key="1">
    <source>
        <dbReference type="SAM" id="MobiDB-lite"/>
    </source>
</evidence>
<evidence type="ECO:0000313" key="3">
    <source>
        <dbReference type="Proteomes" id="UP000596902"/>
    </source>
</evidence>
<comment type="caution">
    <text evidence="2">The sequence shown here is derived from an EMBL/GenBank/DDBJ whole genome shotgun (WGS) entry which is preliminary data.</text>
</comment>
<feature type="region of interest" description="Disordered" evidence="1">
    <location>
        <begin position="327"/>
        <end position="347"/>
    </location>
</feature>
<feature type="compositionally biased region" description="Basic and acidic residues" evidence="1">
    <location>
        <begin position="1"/>
        <end position="11"/>
    </location>
</feature>
<organism evidence="2 3">
    <name type="scientific">Alternaria burnsii</name>
    <dbReference type="NCBI Taxonomy" id="1187904"/>
    <lineage>
        <taxon>Eukaryota</taxon>
        <taxon>Fungi</taxon>
        <taxon>Dikarya</taxon>
        <taxon>Ascomycota</taxon>
        <taxon>Pezizomycotina</taxon>
        <taxon>Dothideomycetes</taxon>
        <taxon>Pleosporomycetidae</taxon>
        <taxon>Pleosporales</taxon>
        <taxon>Pleosporineae</taxon>
        <taxon>Pleosporaceae</taxon>
        <taxon>Alternaria</taxon>
        <taxon>Alternaria sect. Alternaria</taxon>
    </lineage>
</organism>
<dbReference type="Proteomes" id="UP000596902">
    <property type="component" value="Unassembled WGS sequence"/>
</dbReference>
<feature type="compositionally biased region" description="Acidic residues" evidence="1">
    <location>
        <begin position="21"/>
        <end position="31"/>
    </location>
</feature>
<protein>
    <submittedName>
        <fullName evidence="2">Uncharacterized protein</fullName>
    </submittedName>
</protein>
<evidence type="ECO:0000313" key="2">
    <source>
        <dbReference type="EMBL" id="KAF7679001.1"/>
    </source>
</evidence>
<gene>
    <name evidence="2" type="ORF">GT037_002749</name>
</gene>
<reference evidence="2" key="1">
    <citation type="submission" date="2020-01" db="EMBL/GenBank/DDBJ databases">
        <authorList>
            <person name="Feng Z.H.Z."/>
        </authorList>
    </citation>
    <scope>NUCLEOTIDE SEQUENCE</scope>
    <source>
        <strain evidence="2">CBS107.38</strain>
    </source>
</reference>
<reference evidence="2" key="2">
    <citation type="submission" date="2020-08" db="EMBL/GenBank/DDBJ databases">
        <title>Draft Genome Sequence of Cumin Blight Pathogen Alternaria burnsii.</title>
        <authorList>
            <person name="Feng Z."/>
        </authorList>
    </citation>
    <scope>NUCLEOTIDE SEQUENCE</scope>
    <source>
        <strain evidence="2">CBS107.38</strain>
    </source>
</reference>
<sequence length="347" mass="39864">MSHRETSKKAQEQYPPAPSVEVDDAAVENDNTEGFRQDTIDPYLAYERMAGLRLDNEEEENMNDASPDDSESTTEGHKHDEHYELPSLPSIQFRSVAVGPSQRPQAPRQYSAVPVPPPPTIILKNVSHTAPVVSLPVTEAEAWSQFLGKAPRDFVPRRPHYCQPGHASTNGYFESLYPRSAVSDGYSYSRSAGGVGHIAHPHHTMPARNRGPNGRVPIAMLRAVDRDLALREEPIELFEMWADTFSRSRRIEEDVVTLRERLRLLHQFYYRQYASPYYLPLDAQPYQHQYKRSTSARVQINTSHDWVCMSDNLHNDMRAMMEDMKTRTKQWQEEREKMREERQGGDA</sequence>
<proteinExistence type="predicted"/>
<feature type="compositionally biased region" description="Acidic residues" evidence="1">
    <location>
        <begin position="56"/>
        <end position="72"/>
    </location>
</feature>
<dbReference type="GeneID" id="62200974"/>
<name>A0A8H7EI95_9PLEO</name>
<dbReference type="AlphaFoldDB" id="A0A8H7EI95"/>